<dbReference type="Pfam" id="PF03459">
    <property type="entry name" value="TOBE"/>
    <property type="match status" value="1"/>
</dbReference>
<dbReference type="InterPro" id="IPR005116">
    <property type="entry name" value="Transp-assoc_OB_typ1"/>
</dbReference>
<dbReference type="InterPro" id="IPR003593">
    <property type="entry name" value="AAA+_ATPase"/>
</dbReference>
<keyword evidence="7 13" id="KW-0067">ATP-binding</keyword>
<dbReference type="EMBL" id="OBEL01000002">
    <property type="protein sequence ID" value="SNZ19008.1"/>
    <property type="molecule type" value="Genomic_DNA"/>
</dbReference>
<evidence type="ECO:0000259" key="12">
    <source>
        <dbReference type="PROSITE" id="PS51866"/>
    </source>
</evidence>
<keyword evidence="5" id="KW-0997">Cell inner membrane</keyword>
<dbReference type="Gene3D" id="2.40.50.100">
    <property type="match status" value="1"/>
</dbReference>
<gene>
    <name evidence="13" type="ORF">SAMN06265368_2085</name>
</gene>
<dbReference type="PANTHER" id="PTHR43514">
    <property type="entry name" value="ABC TRANSPORTER I FAMILY MEMBER 10"/>
    <property type="match status" value="1"/>
</dbReference>
<accession>A0A285PC42</accession>
<dbReference type="OrthoDB" id="9802264at2"/>
<evidence type="ECO:0000259" key="11">
    <source>
        <dbReference type="PROSITE" id="PS50893"/>
    </source>
</evidence>
<evidence type="ECO:0000256" key="8">
    <source>
        <dbReference type="ARBA" id="ARBA00022967"/>
    </source>
</evidence>
<comment type="similarity">
    <text evidence="1">Belongs to the ABC transporter superfamily.</text>
</comment>
<dbReference type="PROSITE" id="PS50893">
    <property type="entry name" value="ABC_TRANSPORTER_2"/>
    <property type="match status" value="1"/>
</dbReference>
<dbReference type="SUPFAM" id="SSF52540">
    <property type="entry name" value="P-loop containing nucleoside triphosphate hydrolases"/>
    <property type="match status" value="1"/>
</dbReference>
<dbReference type="InterPro" id="IPR008995">
    <property type="entry name" value="Mo/tungstate-bd_C_term_dom"/>
</dbReference>
<dbReference type="InterPro" id="IPR027417">
    <property type="entry name" value="P-loop_NTPase"/>
</dbReference>
<evidence type="ECO:0000256" key="7">
    <source>
        <dbReference type="ARBA" id="ARBA00022840"/>
    </source>
</evidence>
<dbReference type="PROSITE" id="PS51866">
    <property type="entry name" value="MOP"/>
    <property type="match status" value="1"/>
</dbReference>
<dbReference type="InterPro" id="IPR017871">
    <property type="entry name" value="ABC_transporter-like_CS"/>
</dbReference>
<keyword evidence="4 10" id="KW-0500">Molybdenum</keyword>
<evidence type="ECO:0000313" key="14">
    <source>
        <dbReference type="Proteomes" id="UP000219439"/>
    </source>
</evidence>
<dbReference type="Proteomes" id="UP000219439">
    <property type="component" value="Unassembled WGS sequence"/>
</dbReference>
<keyword evidence="8" id="KW-1278">Translocase</keyword>
<dbReference type="SMART" id="SM00382">
    <property type="entry name" value="AAA"/>
    <property type="match status" value="1"/>
</dbReference>
<protein>
    <submittedName>
        <fullName evidence="13">Molybdate transport system ATP-binding protein</fullName>
    </submittedName>
</protein>
<dbReference type="GO" id="GO:0140359">
    <property type="term" value="F:ABC-type transporter activity"/>
    <property type="evidence" value="ECO:0007669"/>
    <property type="project" value="InterPro"/>
</dbReference>
<keyword evidence="6" id="KW-0547">Nucleotide-binding</keyword>
<organism evidence="13 14">
    <name type="scientific">Cohaesibacter gelatinilyticus</name>
    <dbReference type="NCBI Taxonomy" id="372072"/>
    <lineage>
        <taxon>Bacteria</taxon>
        <taxon>Pseudomonadati</taxon>
        <taxon>Pseudomonadota</taxon>
        <taxon>Alphaproteobacteria</taxon>
        <taxon>Hyphomicrobiales</taxon>
        <taxon>Cohaesibacteraceae</taxon>
    </lineage>
</organism>
<keyword evidence="14" id="KW-1185">Reference proteome</keyword>
<dbReference type="GO" id="GO:0005524">
    <property type="term" value="F:ATP binding"/>
    <property type="evidence" value="ECO:0007669"/>
    <property type="project" value="UniProtKB-KW"/>
</dbReference>
<name>A0A285PC42_9HYPH</name>
<dbReference type="AlphaFoldDB" id="A0A285PC42"/>
<dbReference type="InterPro" id="IPR004606">
    <property type="entry name" value="Mop_domain"/>
</dbReference>
<evidence type="ECO:0000256" key="4">
    <source>
        <dbReference type="ARBA" id="ARBA00022505"/>
    </source>
</evidence>
<evidence type="ECO:0000256" key="1">
    <source>
        <dbReference type="ARBA" id="ARBA00005417"/>
    </source>
</evidence>
<dbReference type="GO" id="GO:0016887">
    <property type="term" value="F:ATP hydrolysis activity"/>
    <property type="evidence" value="ECO:0007669"/>
    <property type="project" value="InterPro"/>
</dbReference>
<dbReference type="GO" id="GO:0015098">
    <property type="term" value="F:molybdate ion transmembrane transporter activity"/>
    <property type="evidence" value="ECO:0007669"/>
    <property type="project" value="InterPro"/>
</dbReference>
<dbReference type="RefSeq" id="WP_097153397.1">
    <property type="nucleotide sequence ID" value="NZ_OBEL01000002.1"/>
</dbReference>
<keyword evidence="9" id="KW-0472">Membrane</keyword>
<keyword evidence="2" id="KW-0813">Transport</keyword>
<evidence type="ECO:0000256" key="3">
    <source>
        <dbReference type="ARBA" id="ARBA00022475"/>
    </source>
</evidence>
<dbReference type="InterPro" id="IPR011868">
    <property type="entry name" value="ModC_ABC_ATP-bd"/>
</dbReference>
<reference evidence="13 14" key="1">
    <citation type="submission" date="2017-09" db="EMBL/GenBank/DDBJ databases">
        <authorList>
            <person name="Ehlers B."/>
            <person name="Leendertz F.H."/>
        </authorList>
    </citation>
    <scope>NUCLEOTIDE SEQUENCE [LARGE SCALE GENOMIC DNA]</scope>
    <source>
        <strain evidence="13 14">DSM 18289</strain>
    </source>
</reference>
<dbReference type="GO" id="GO:0016020">
    <property type="term" value="C:membrane"/>
    <property type="evidence" value="ECO:0007669"/>
    <property type="project" value="InterPro"/>
</dbReference>
<dbReference type="PROSITE" id="PS00211">
    <property type="entry name" value="ABC_TRANSPORTER_1"/>
    <property type="match status" value="1"/>
</dbReference>
<dbReference type="InterPro" id="IPR050334">
    <property type="entry name" value="Molybdenum_import_ModC"/>
</dbReference>
<dbReference type="Pfam" id="PF00005">
    <property type="entry name" value="ABC_tran"/>
    <property type="match status" value="1"/>
</dbReference>
<proteinExistence type="inferred from homology"/>
<sequence length="367" mass="40539">MSLSVQLNHQMKQFKLDLAFDLPTKGLTALFGPSGAGKSLTINAIAGLITPQEGQVQLNGETLFSSSAKINRPTHKRNIAYMFQDSRLFPHLTIKKNLLFGAKRCQQPPGKQEIDHLIDLLDIGHLLDRHPGRLSGGEKQRVALGRALLSNPSLLLLDEPMAALDQGRKHEILPHLERLRDESNIPILYISHSISEVARLADEMLLISEGKLAAKGPVHNVMNRLDLFPLTGRFEAGTAFVATILSHDIDNGMSKVQFDGGTLWASQLPGNPGDPVRLRIRARDVLLATEEPQAISANNILPVIITDYREHPNHSVEVQLQCAGIKLLARITKKSWERLELKTGSALYAIVKSISMDRRLGQDRTSS</sequence>
<evidence type="ECO:0000256" key="5">
    <source>
        <dbReference type="ARBA" id="ARBA00022519"/>
    </source>
</evidence>
<dbReference type="SUPFAM" id="SSF50331">
    <property type="entry name" value="MOP-like"/>
    <property type="match status" value="1"/>
</dbReference>
<evidence type="ECO:0000256" key="10">
    <source>
        <dbReference type="PROSITE-ProRule" id="PRU01213"/>
    </source>
</evidence>
<dbReference type="NCBIfam" id="TIGR02142">
    <property type="entry name" value="modC_ABC"/>
    <property type="match status" value="1"/>
</dbReference>
<evidence type="ECO:0000256" key="9">
    <source>
        <dbReference type="ARBA" id="ARBA00023136"/>
    </source>
</evidence>
<evidence type="ECO:0000313" key="13">
    <source>
        <dbReference type="EMBL" id="SNZ19008.1"/>
    </source>
</evidence>
<dbReference type="PANTHER" id="PTHR43514:SF4">
    <property type="entry name" value="ABC TRANSPORTER I FAMILY MEMBER 10"/>
    <property type="match status" value="1"/>
</dbReference>
<feature type="domain" description="Mop" evidence="12">
    <location>
        <begin position="294"/>
        <end position="360"/>
    </location>
</feature>
<keyword evidence="3" id="KW-1003">Cell membrane</keyword>
<evidence type="ECO:0000256" key="6">
    <source>
        <dbReference type="ARBA" id="ARBA00022741"/>
    </source>
</evidence>
<evidence type="ECO:0000256" key="2">
    <source>
        <dbReference type="ARBA" id="ARBA00022448"/>
    </source>
</evidence>
<feature type="domain" description="ABC transporter" evidence="11">
    <location>
        <begin position="5"/>
        <end position="234"/>
    </location>
</feature>
<dbReference type="Gene3D" id="3.40.50.300">
    <property type="entry name" value="P-loop containing nucleotide triphosphate hydrolases"/>
    <property type="match status" value="1"/>
</dbReference>
<dbReference type="InterPro" id="IPR003439">
    <property type="entry name" value="ABC_transporter-like_ATP-bd"/>
</dbReference>